<protein>
    <submittedName>
        <fullName evidence="1">Uncharacterized protein</fullName>
    </submittedName>
</protein>
<sequence length="89" mass="10154">MNFIVFLESGLRGLASFLSYFHCWTVEAVSTAQVLPKPRELAEVVVMMQWKIGGGHVSPRQGWVEIGRSPNRILIRELSRRNIDQNVET</sequence>
<proteinExistence type="predicted"/>
<dbReference type="EMBL" id="ML991843">
    <property type="protein sequence ID" value="KAF2230342.1"/>
    <property type="molecule type" value="Genomic_DNA"/>
</dbReference>
<dbReference type="Proteomes" id="UP000800092">
    <property type="component" value="Unassembled WGS sequence"/>
</dbReference>
<keyword evidence="2" id="KW-1185">Reference proteome</keyword>
<evidence type="ECO:0000313" key="1">
    <source>
        <dbReference type="EMBL" id="KAF2230342.1"/>
    </source>
</evidence>
<accession>A0A6A6GX91</accession>
<reference evidence="1" key="1">
    <citation type="journal article" date="2020" name="Stud. Mycol.">
        <title>101 Dothideomycetes genomes: a test case for predicting lifestyles and emergence of pathogens.</title>
        <authorList>
            <person name="Haridas S."/>
            <person name="Albert R."/>
            <person name="Binder M."/>
            <person name="Bloem J."/>
            <person name="Labutti K."/>
            <person name="Salamov A."/>
            <person name="Andreopoulos B."/>
            <person name="Baker S."/>
            <person name="Barry K."/>
            <person name="Bills G."/>
            <person name="Bluhm B."/>
            <person name="Cannon C."/>
            <person name="Castanera R."/>
            <person name="Culley D."/>
            <person name="Daum C."/>
            <person name="Ezra D."/>
            <person name="Gonzalez J."/>
            <person name="Henrissat B."/>
            <person name="Kuo A."/>
            <person name="Liang C."/>
            <person name="Lipzen A."/>
            <person name="Lutzoni F."/>
            <person name="Magnuson J."/>
            <person name="Mondo S."/>
            <person name="Nolan M."/>
            <person name="Ohm R."/>
            <person name="Pangilinan J."/>
            <person name="Park H.-J."/>
            <person name="Ramirez L."/>
            <person name="Alfaro M."/>
            <person name="Sun H."/>
            <person name="Tritt A."/>
            <person name="Yoshinaga Y."/>
            <person name="Zwiers L.-H."/>
            <person name="Turgeon B."/>
            <person name="Goodwin S."/>
            <person name="Spatafora J."/>
            <person name="Crous P."/>
            <person name="Grigoriev I."/>
        </authorList>
    </citation>
    <scope>NUCLEOTIDE SEQUENCE</scope>
    <source>
        <strain evidence="1">Tuck. ex Michener</strain>
    </source>
</reference>
<organism evidence="1 2">
    <name type="scientific">Viridothelium virens</name>
    <name type="common">Speckled blister lichen</name>
    <name type="synonym">Trypethelium virens</name>
    <dbReference type="NCBI Taxonomy" id="1048519"/>
    <lineage>
        <taxon>Eukaryota</taxon>
        <taxon>Fungi</taxon>
        <taxon>Dikarya</taxon>
        <taxon>Ascomycota</taxon>
        <taxon>Pezizomycotina</taxon>
        <taxon>Dothideomycetes</taxon>
        <taxon>Dothideomycetes incertae sedis</taxon>
        <taxon>Trypetheliales</taxon>
        <taxon>Trypetheliaceae</taxon>
        <taxon>Viridothelium</taxon>
    </lineage>
</organism>
<dbReference type="AlphaFoldDB" id="A0A6A6GX91"/>
<evidence type="ECO:0000313" key="2">
    <source>
        <dbReference type="Proteomes" id="UP000800092"/>
    </source>
</evidence>
<gene>
    <name evidence="1" type="ORF">EV356DRAFT_345953</name>
</gene>
<name>A0A6A6GX91_VIRVR</name>